<evidence type="ECO:0000313" key="4">
    <source>
        <dbReference type="Proteomes" id="UP001527925"/>
    </source>
</evidence>
<comment type="caution">
    <text evidence="3">The sequence shown here is derived from an EMBL/GenBank/DDBJ whole genome shotgun (WGS) entry which is preliminary data.</text>
</comment>
<evidence type="ECO:0000256" key="2">
    <source>
        <dbReference type="SAM" id="Phobius"/>
    </source>
</evidence>
<name>A0ABR4MZ25_9FUNG</name>
<gene>
    <name evidence="3" type="ORF">HK105_207935</name>
</gene>
<feature type="transmembrane region" description="Helical" evidence="2">
    <location>
        <begin position="207"/>
        <end position="229"/>
    </location>
</feature>
<feature type="compositionally biased region" description="Low complexity" evidence="1">
    <location>
        <begin position="280"/>
        <end position="290"/>
    </location>
</feature>
<proteinExistence type="predicted"/>
<evidence type="ECO:0000313" key="3">
    <source>
        <dbReference type="EMBL" id="KAL2912537.1"/>
    </source>
</evidence>
<dbReference type="EMBL" id="JADGIZ020000062">
    <property type="protein sequence ID" value="KAL2912537.1"/>
    <property type="molecule type" value="Genomic_DNA"/>
</dbReference>
<feature type="transmembrane region" description="Helical" evidence="2">
    <location>
        <begin position="12"/>
        <end position="33"/>
    </location>
</feature>
<accession>A0ABR4MZ25</accession>
<protein>
    <submittedName>
        <fullName evidence="3">Uncharacterized protein</fullName>
    </submittedName>
</protein>
<keyword evidence="2" id="KW-1133">Transmembrane helix</keyword>
<dbReference type="Proteomes" id="UP001527925">
    <property type="component" value="Unassembled WGS sequence"/>
</dbReference>
<evidence type="ECO:0000256" key="1">
    <source>
        <dbReference type="SAM" id="MobiDB-lite"/>
    </source>
</evidence>
<feature type="transmembrane region" description="Helical" evidence="2">
    <location>
        <begin position="81"/>
        <end position="102"/>
    </location>
</feature>
<feature type="region of interest" description="Disordered" evidence="1">
    <location>
        <begin position="279"/>
        <end position="314"/>
    </location>
</feature>
<keyword evidence="2" id="KW-0812">Transmembrane</keyword>
<keyword evidence="2" id="KW-0472">Membrane</keyword>
<organism evidence="3 4">
    <name type="scientific">Polyrhizophydium stewartii</name>
    <dbReference type="NCBI Taxonomy" id="2732419"/>
    <lineage>
        <taxon>Eukaryota</taxon>
        <taxon>Fungi</taxon>
        <taxon>Fungi incertae sedis</taxon>
        <taxon>Chytridiomycota</taxon>
        <taxon>Chytridiomycota incertae sedis</taxon>
        <taxon>Chytridiomycetes</taxon>
        <taxon>Rhizophydiales</taxon>
        <taxon>Rhizophydiales incertae sedis</taxon>
        <taxon>Polyrhizophydium</taxon>
    </lineage>
</organism>
<sequence>MPRDFTAFEPPAAIFVGIAFSELAAAGMFMITARREAWRGTILRLALAAWVLAAAIACTDAVVLDFLISPYPVSRDWHPKAVIAGMLFNLAITGVMLSLFIVRLRVFHQGRSPVFWGLLAVAVCTFVVSVPANIIGIMTNIEVIQGKVDRFSDSSLMGLSTALYAATHGLEGIFSAACSLVFLWAIGKGLGLSSRAFVSEVLLRHEGMRFMAILGLNLVVAGFAVDAFVRGAFTYVTYTSWFMTVMIYSIEINTFLLTSFVTSRDLITTRRHALEASAWSSHSQSQLQMQPPQPPQSRFNHGGGHSPTVPPAAATEAGGAWFTQQPQQHGGAKGDHF</sequence>
<feature type="transmembrane region" description="Helical" evidence="2">
    <location>
        <begin position="241"/>
        <end position="261"/>
    </location>
</feature>
<reference evidence="3 4" key="1">
    <citation type="submission" date="2023-09" db="EMBL/GenBank/DDBJ databases">
        <title>Pangenome analysis of Batrachochytrium dendrobatidis and related Chytrids.</title>
        <authorList>
            <person name="Yacoub M.N."/>
            <person name="Stajich J.E."/>
            <person name="James T.Y."/>
        </authorList>
    </citation>
    <scope>NUCLEOTIDE SEQUENCE [LARGE SCALE GENOMIC DNA]</scope>
    <source>
        <strain evidence="3 4">JEL0888</strain>
    </source>
</reference>
<feature type="transmembrane region" description="Helical" evidence="2">
    <location>
        <begin position="114"/>
        <end position="141"/>
    </location>
</feature>
<keyword evidence="4" id="KW-1185">Reference proteome</keyword>
<feature type="transmembrane region" description="Helical" evidence="2">
    <location>
        <begin position="161"/>
        <end position="186"/>
    </location>
</feature>
<feature type="transmembrane region" description="Helical" evidence="2">
    <location>
        <begin position="45"/>
        <end position="69"/>
    </location>
</feature>